<dbReference type="OrthoDB" id="9788659at2"/>
<keyword evidence="2" id="KW-1185">Reference proteome</keyword>
<organism evidence="1 2">
    <name type="scientific">Clostridium collagenovorans DSM 3089</name>
    <dbReference type="NCBI Taxonomy" id="1121306"/>
    <lineage>
        <taxon>Bacteria</taxon>
        <taxon>Bacillati</taxon>
        <taxon>Bacillota</taxon>
        <taxon>Clostridia</taxon>
        <taxon>Eubacteriales</taxon>
        <taxon>Clostridiaceae</taxon>
        <taxon>Clostridium</taxon>
    </lineage>
</organism>
<dbReference type="SUPFAM" id="SSF56112">
    <property type="entry name" value="Protein kinase-like (PK-like)"/>
    <property type="match status" value="1"/>
</dbReference>
<dbReference type="Proteomes" id="UP000184526">
    <property type="component" value="Unassembled WGS sequence"/>
</dbReference>
<dbReference type="RefSeq" id="WP_072830607.1">
    <property type="nucleotide sequence ID" value="NZ_FQXP01000004.1"/>
</dbReference>
<name>A0A1M5UU64_9CLOT</name>
<gene>
    <name evidence="1" type="ORF">SAMN02745196_00939</name>
</gene>
<dbReference type="EMBL" id="FQXP01000004">
    <property type="protein sequence ID" value="SHH66466.1"/>
    <property type="molecule type" value="Genomic_DNA"/>
</dbReference>
<reference evidence="1 2" key="1">
    <citation type="submission" date="2016-11" db="EMBL/GenBank/DDBJ databases">
        <authorList>
            <person name="Jaros S."/>
            <person name="Januszkiewicz K."/>
            <person name="Wedrychowicz H."/>
        </authorList>
    </citation>
    <scope>NUCLEOTIDE SEQUENCE [LARGE SCALE GENOMIC DNA]</scope>
    <source>
        <strain evidence="1 2">DSM 3089</strain>
    </source>
</reference>
<evidence type="ECO:0000313" key="2">
    <source>
        <dbReference type="Proteomes" id="UP000184526"/>
    </source>
</evidence>
<sequence>METLYSNSFSYYDNLNSRKILDKIMEAILENNGEESQIYELLKNEDFRILGPYLYALKEKDIELLEAIKDICISKEKRKYFNQIMFKKQFPQINNLTKKLVFVDTIEEVFSNGLSKGVITFTSSLTIRKQFEVLFNEVLGEMSSFINSHYDLPGVNSLVRRGLVKSIILDNDCTVVTKCNNPNKKGKFLKEQSNILSLIKILHLDEEDSYIQLSNKKSIMKVVRPLIVFADVESQKFYSMSRFIDGHTLEEILLNIHDLSLRSSYLNDVRAILDTLYSKGILWGDLAPRNIIIRENQDSREYFLLDFEKTEILDHVVTLSERKNHCRGPMCVEEFGAVCSREEIEECFKGYFVPKEWCTEPGIQITLHKPKPDFIAILEIRGEKEPDMAQYNKLELEIMEIRFPFFEDSSNKIKYPLYTGFKIDHYLGFEYDRKITQILLAAKEQQCFVQILNILEDAIQNYENKLIEGELYNIHINNLVDFNDKCFELNFIKCIINHFYSCISNLSRIDIKDSKNLEYLMT</sequence>
<dbReference type="AlphaFoldDB" id="A0A1M5UU64"/>
<protein>
    <recommendedName>
        <fullName evidence="3">Protein kinase domain-containing protein</fullName>
    </recommendedName>
</protein>
<evidence type="ECO:0008006" key="3">
    <source>
        <dbReference type="Google" id="ProtNLM"/>
    </source>
</evidence>
<evidence type="ECO:0000313" key="1">
    <source>
        <dbReference type="EMBL" id="SHH66466.1"/>
    </source>
</evidence>
<dbReference type="InterPro" id="IPR011009">
    <property type="entry name" value="Kinase-like_dom_sf"/>
</dbReference>
<dbReference type="Gene3D" id="1.10.510.10">
    <property type="entry name" value="Transferase(Phosphotransferase) domain 1"/>
    <property type="match status" value="1"/>
</dbReference>
<accession>A0A1M5UU64</accession>
<proteinExistence type="predicted"/>